<protein>
    <submittedName>
        <fullName evidence="1">Uncharacterized protein</fullName>
    </submittedName>
</protein>
<accession>A0A2H6LII7</accession>
<proteinExistence type="predicted"/>
<comment type="caution">
    <text evidence="1">The sequence shown here is derived from an EMBL/GenBank/DDBJ whole genome shotgun (WGS) entry which is preliminary data.</text>
</comment>
<dbReference type="AlphaFoldDB" id="A0A2H6LII7"/>
<gene>
    <name evidence="1" type="ORF">NCWK1_2769</name>
</gene>
<evidence type="ECO:0000313" key="2">
    <source>
        <dbReference type="Proteomes" id="UP000236527"/>
    </source>
</evidence>
<sequence length="56" mass="6856">MNHTKKQALSFTYRYRYIYQWAAPIVSFISQDRFNTTLCIFYNQVDKKIKFNNLLI</sequence>
<organism evidence="1 2">
    <name type="scientific">Nostoc cycadae WK-1</name>
    <dbReference type="NCBI Taxonomy" id="1861711"/>
    <lineage>
        <taxon>Bacteria</taxon>
        <taxon>Bacillati</taxon>
        <taxon>Cyanobacteriota</taxon>
        <taxon>Cyanophyceae</taxon>
        <taxon>Nostocales</taxon>
        <taxon>Nostocaceae</taxon>
        <taxon>Nostoc</taxon>
    </lineage>
</organism>
<dbReference type="Proteomes" id="UP000236527">
    <property type="component" value="Unassembled WGS sequence"/>
</dbReference>
<reference evidence="2" key="1">
    <citation type="journal article" date="2018" name="Genome Announc.">
        <title>Draft Genome Sequence of the Nitrogen-Fixing and Hormogonia-Inducing Cyanobacterium Nostoc cycadae Strain WK-1, Isolated from the Coralloid Roots of Cycas revoluta.</title>
        <authorList>
            <person name="Kanesaki Y."/>
            <person name="Hirose M."/>
            <person name="Hirose Y."/>
            <person name="Fujisawa T."/>
            <person name="Nakamura Y."/>
            <person name="Watanabe S."/>
            <person name="Matsunaga S."/>
            <person name="Uchida H."/>
            <person name="Murakami A."/>
        </authorList>
    </citation>
    <scope>NUCLEOTIDE SEQUENCE [LARGE SCALE GENOMIC DNA]</scope>
    <source>
        <strain evidence="2">WK-1</strain>
    </source>
</reference>
<dbReference type="EMBL" id="BDGE01000044">
    <property type="protein sequence ID" value="GBE93009.1"/>
    <property type="molecule type" value="Genomic_DNA"/>
</dbReference>
<evidence type="ECO:0000313" key="1">
    <source>
        <dbReference type="EMBL" id="GBE93009.1"/>
    </source>
</evidence>
<name>A0A2H6LII7_9NOSO</name>
<keyword evidence="2" id="KW-1185">Reference proteome</keyword>